<reference evidence="1" key="2">
    <citation type="submission" date="2015-07" db="EMBL/GenBank/DDBJ databases">
        <authorList>
            <person name="Noorani M."/>
        </authorList>
    </citation>
    <scope>NUCLEOTIDE SEQUENCE</scope>
    <source>
        <strain evidence="1">Yugu1</strain>
    </source>
</reference>
<evidence type="ECO:0000313" key="1">
    <source>
        <dbReference type="EMBL" id="RCV35830.1"/>
    </source>
</evidence>
<proteinExistence type="predicted"/>
<accession>A0A368S1W9</accession>
<gene>
    <name evidence="1" type="ORF">SETIT_7G271200v2</name>
</gene>
<reference evidence="1" key="1">
    <citation type="journal article" date="2012" name="Nat. Biotechnol.">
        <title>Reference genome sequence of the model plant Setaria.</title>
        <authorList>
            <person name="Bennetzen J.L."/>
            <person name="Schmutz J."/>
            <person name="Wang H."/>
            <person name="Percifield R."/>
            <person name="Hawkins J."/>
            <person name="Pontaroli A.C."/>
            <person name="Estep M."/>
            <person name="Feng L."/>
            <person name="Vaughn J.N."/>
            <person name="Grimwood J."/>
            <person name="Jenkins J."/>
            <person name="Barry K."/>
            <person name="Lindquist E."/>
            <person name="Hellsten U."/>
            <person name="Deshpande S."/>
            <person name="Wang X."/>
            <person name="Wu X."/>
            <person name="Mitros T."/>
            <person name="Triplett J."/>
            <person name="Yang X."/>
            <person name="Ye C.Y."/>
            <person name="Mauro-Herrera M."/>
            <person name="Wang L."/>
            <person name="Li P."/>
            <person name="Sharma M."/>
            <person name="Sharma R."/>
            <person name="Ronald P.C."/>
            <person name="Panaud O."/>
            <person name="Kellogg E.A."/>
            <person name="Brutnell T.P."/>
            <person name="Doust A.N."/>
            <person name="Tuskan G.A."/>
            <person name="Rokhsar D."/>
            <person name="Devos K.M."/>
        </authorList>
    </citation>
    <scope>NUCLEOTIDE SEQUENCE [LARGE SCALE GENOMIC DNA]</scope>
    <source>
        <strain evidence="1">Yugu1</strain>
    </source>
</reference>
<name>A0A368S1W9_SETIT</name>
<sequence length="90" mass="11029">MHHEPGSHIIAQPETSHYLCKNCPYTKDNLKQSISLYAWWLKCKVRVDKKDRQTFNSLMIYFWWNVWKEKNRRIFQHKFLPPLQLALLIK</sequence>
<protein>
    <submittedName>
        <fullName evidence="1">Uncharacterized protein</fullName>
    </submittedName>
</protein>
<organism evidence="1">
    <name type="scientific">Setaria italica</name>
    <name type="common">Foxtail millet</name>
    <name type="synonym">Panicum italicum</name>
    <dbReference type="NCBI Taxonomy" id="4555"/>
    <lineage>
        <taxon>Eukaryota</taxon>
        <taxon>Viridiplantae</taxon>
        <taxon>Streptophyta</taxon>
        <taxon>Embryophyta</taxon>
        <taxon>Tracheophyta</taxon>
        <taxon>Spermatophyta</taxon>
        <taxon>Magnoliopsida</taxon>
        <taxon>Liliopsida</taxon>
        <taxon>Poales</taxon>
        <taxon>Poaceae</taxon>
        <taxon>PACMAD clade</taxon>
        <taxon>Panicoideae</taxon>
        <taxon>Panicodae</taxon>
        <taxon>Paniceae</taxon>
        <taxon>Cenchrinae</taxon>
        <taxon>Setaria</taxon>
    </lineage>
</organism>
<dbReference type="OrthoDB" id="684339at2759"/>
<dbReference type="AlphaFoldDB" id="A0A368S1W9"/>
<dbReference type="EMBL" id="CM003534">
    <property type="protein sequence ID" value="RCV35830.1"/>
    <property type="molecule type" value="Genomic_DNA"/>
</dbReference>